<comment type="caution">
    <text evidence="1">The sequence shown here is derived from an EMBL/GenBank/DDBJ whole genome shotgun (WGS) entry which is preliminary data.</text>
</comment>
<proteinExistence type="predicted"/>
<evidence type="ECO:0000313" key="1">
    <source>
        <dbReference type="EMBL" id="OAL09903.1"/>
    </source>
</evidence>
<dbReference type="EMBL" id="LWUJ01000012">
    <property type="protein sequence ID" value="OAL09903.1"/>
    <property type="molecule type" value="Genomic_DNA"/>
</dbReference>
<dbReference type="RefSeq" id="WP_187150290.1">
    <property type="nucleotide sequence ID" value="NZ_LWUJ01000012.1"/>
</dbReference>
<reference evidence="2" key="1">
    <citation type="submission" date="2016-04" db="EMBL/GenBank/DDBJ databases">
        <authorList>
            <person name="Quiroz-Castaneda R.E."/>
            <person name="Martinez-Ocampo F."/>
        </authorList>
    </citation>
    <scope>NUCLEOTIDE SEQUENCE [LARGE SCALE GENOMIC DNA]</scope>
    <source>
        <strain evidence="2">INIFAP01</strain>
    </source>
</reference>
<evidence type="ECO:0000313" key="2">
    <source>
        <dbReference type="Proteomes" id="UP000077623"/>
    </source>
</evidence>
<organism evidence="1 2">
    <name type="scientific">Candidatus Mycoplasma haematobovis</name>
    <dbReference type="NCBI Taxonomy" id="432608"/>
    <lineage>
        <taxon>Bacteria</taxon>
        <taxon>Bacillati</taxon>
        <taxon>Mycoplasmatota</taxon>
        <taxon>Mollicutes</taxon>
        <taxon>Mycoplasmataceae</taxon>
        <taxon>Mycoplasma</taxon>
    </lineage>
</organism>
<sequence>MANTNLAKTAYGLLGTGVLLGAGYIGRPYIFGDKIADLLKVHNTEKQLLTSASPSYSERWKKAWFNYRKDNQNKEKDVWEIGDWDKTFVKKDDIVAPTSFVDACERNSRVSVSSHLNPLYKQVLDWCTSDSKVSIKDLIRDSGKRILNKFDSKTKEDSGWKPLFKRYLTSNKNREQDVLKVSGWVNNPDPANKLENNAQILEDFISKCTALSEKTVENVGDANYQDAVSYCSDDIHAEDLVKESGRKMIDLSKLTPSSDGTANALAREIWQKYIKKNENKDNGEDEWKVDQWHLKKKTPESIPEKFWDNCKNKRKSNIRSVEDTLFEQVKNYCSVESSRTEYIEAD</sequence>
<protein>
    <submittedName>
        <fullName evidence="1">Uncharacterized protein</fullName>
    </submittedName>
</protein>
<dbReference type="Proteomes" id="UP000077623">
    <property type="component" value="Unassembled WGS sequence"/>
</dbReference>
<gene>
    <name evidence="1" type="ORF">A6V39_03260</name>
</gene>
<keyword evidence="2" id="KW-1185">Reference proteome</keyword>
<dbReference type="STRING" id="432608.A6V39_03260"/>
<dbReference type="AlphaFoldDB" id="A0A1A9QBR8"/>
<accession>A0A1A9QBR8</accession>
<name>A0A1A9QBR8_9MOLU</name>